<proteinExistence type="predicted"/>
<name>A0A895XJ00_9ACTN</name>
<dbReference type="RefSeq" id="WP_213171322.1">
    <property type="nucleotide sequence ID" value="NZ_CP070496.1"/>
</dbReference>
<feature type="compositionally biased region" description="Polar residues" evidence="1">
    <location>
        <begin position="1"/>
        <end position="12"/>
    </location>
</feature>
<dbReference type="KEGG" id="nav:JQS30_16450"/>
<evidence type="ECO:0000313" key="4">
    <source>
        <dbReference type="Proteomes" id="UP000662939"/>
    </source>
</evidence>
<evidence type="ECO:0000256" key="1">
    <source>
        <dbReference type="SAM" id="MobiDB-lite"/>
    </source>
</evidence>
<dbReference type="Proteomes" id="UP000662939">
    <property type="component" value="Chromosome"/>
</dbReference>
<keyword evidence="2" id="KW-0812">Transmembrane</keyword>
<evidence type="ECO:0000313" key="3">
    <source>
        <dbReference type="EMBL" id="QSB05314.1"/>
    </source>
</evidence>
<keyword evidence="2" id="KW-1133">Transmembrane helix</keyword>
<organism evidence="3 4">
    <name type="scientific">Natronoglycomyces albus</name>
    <dbReference type="NCBI Taxonomy" id="2811108"/>
    <lineage>
        <taxon>Bacteria</taxon>
        <taxon>Bacillati</taxon>
        <taxon>Actinomycetota</taxon>
        <taxon>Actinomycetes</taxon>
        <taxon>Glycomycetales</taxon>
        <taxon>Glycomycetaceae</taxon>
        <taxon>Natronoglycomyces</taxon>
    </lineage>
</organism>
<feature type="region of interest" description="Disordered" evidence="1">
    <location>
        <begin position="1"/>
        <end position="78"/>
    </location>
</feature>
<evidence type="ECO:0000256" key="2">
    <source>
        <dbReference type="SAM" id="Phobius"/>
    </source>
</evidence>
<gene>
    <name evidence="3" type="ORF">JQS30_16450</name>
</gene>
<keyword evidence="2" id="KW-0472">Membrane</keyword>
<sequence>MSNDNEQSTSDGESVPAGEAKNPGDHPGTEAAQAADASASSPATANEEPTPPVSEMASVPTQNPSEQVPLPNPGPNGPTFGPYWRQHYRKVRVLAIIAVVALVATGSVVGIKYLSSKSEAQQPVRVVEDYLAAVSRGDVEEALTFTVEGSDGDEPLTHNAFVSSEVLSADWKIEQVRLHEYENHQASVWATISAEDGTTATGMYTLRRGHDDNWAILDPFAYFSSPYRYRDFFSINGADIELTNSPHDGTGGMILPGFYDFYSQTGPLLDVTSGRYLVIGQHHVALGEDQWDSESTGGLILNPTFAPTQDAGESLQQAVNEYLDSCISSMSSNAHRECPTGITDPNIHADGGQRIRAIQSFEWDLVDYPEVDLGLTQVDDHVRMTLFDRVPGTAHVTVSGRVLNDDGYSNVSVTFACPVRVMALVPDEANPGGVYHDPDLLWDTTISGVVDDPNTFGPCTKT</sequence>
<feature type="transmembrane region" description="Helical" evidence="2">
    <location>
        <begin position="93"/>
        <end position="114"/>
    </location>
</feature>
<reference evidence="3" key="1">
    <citation type="submission" date="2021-02" db="EMBL/GenBank/DDBJ databases">
        <title>Natronoglycomyces albus gen. nov., sp. nov, a haloalkaliphilic actinobacterium from a soda solonchak soil.</title>
        <authorList>
            <person name="Sorokin D.Y."/>
            <person name="Khijniak T.V."/>
            <person name="Zakharycheva A.P."/>
            <person name="Boueva O.V."/>
            <person name="Ariskina E.V."/>
            <person name="Hahnke R.L."/>
            <person name="Bunk B."/>
            <person name="Sproer C."/>
            <person name="Schumann P."/>
            <person name="Evtushenko L.I."/>
            <person name="Kublanov I.V."/>
        </authorList>
    </citation>
    <scope>NUCLEOTIDE SEQUENCE</scope>
    <source>
        <strain evidence="3">DSM 106290</strain>
    </source>
</reference>
<protein>
    <submittedName>
        <fullName evidence="3">Uncharacterized protein</fullName>
    </submittedName>
</protein>
<dbReference type="EMBL" id="CP070496">
    <property type="protein sequence ID" value="QSB05314.1"/>
    <property type="molecule type" value="Genomic_DNA"/>
</dbReference>
<keyword evidence="4" id="KW-1185">Reference proteome</keyword>
<accession>A0A895XJ00</accession>
<dbReference type="AlphaFoldDB" id="A0A895XJ00"/>
<feature type="compositionally biased region" description="Low complexity" evidence="1">
    <location>
        <begin position="31"/>
        <end position="45"/>
    </location>
</feature>